<keyword evidence="1" id="KW-0472">Membrane</keyword>
<organism evidence="2 3">
    <name type="scientific">Heliocybe sulcata</name>
    <dbReference type="NCBI Taxonomy" id="5364"/>
    <lineage>
        <taxon>Eukaryota</taxon>
        <taxon>Fungi</taxon>
        <taxon>Dikarya</taxon>
        <taxon>Basidiomycota</taxon>
        <taxon>Agaricomycotina</taxon>
        <taxon>Agaricomycetes</taxon>
        <taxon>Gloeophyllales</taxon>
        <taxon>Gloeophyllaceae</taxon>
        <taxon>Heliocybe</taxon>
    </lineage>
</organism>
<proteinExistence type="predicted"/>
<evidence type="ECO:0000313" key="2">
    <source>
        <dbReference type="EMBL" id="TFK46605.1"/>
    </source>
</evidence>
<sequence length="132" mass="14752">MDQMYHRLLRVFQLALYCFTSAVVMNDVLRRKTDLAWWYTKVKKTQDDVLGTHLCVATSIALSFLGTGQSVAARRYGDAPHRSCTRLGKMLIALSCILVAGYRRMKPSCTCGSQQLTWSCSCQPVEASSAVH</sequence>
<reference evidence="2 3" key="1">
    <citation type="journal article" date="2019" name="Nat. Ecol. Evol.">
        <title>Megaphylogeny resolves global patterns of mushroom evolution.</title>
        <authorList>
            <person name="Varga T."/>
            <person name="Krizsan K."/>
            <person name="Foldi C."/>
            <person name="Dima B."/>
            <person name="Sanchez-Garcia M."/>
            <person name="Sanchez-Ramirez S."/>
            <person name="Szollosi G.J."/>
            <person name="Szarkandi J.G."/>
            <person name="Papp V."/>
            <person name="Albert L."/>
            <person name="Andreopoulos W."/>
            <person name="Angelini C."/>
            <person name="Antonin V."/>
            <person name="Barry K.W."/>
            <person name="Bougher N.L."/>
            <person name="Buchanan P."/>
            <person name="Buyck B."/>
            <person name="Bense V."/>
            <person name="Catcheside P."/>
            <person name="Chovatia M."/>
            <person name="Cooper J."/>
            <person name="Damon W."/>
            <person name="Desjardin D."/>
            <person name="Finy P."/>
            <person name="Geml J."/>
            <person name="Haridas S."/>
            <person name="Hughes K."/>
            <person name="Justo A."/>
            <person name="Karasinski D."/>
            <person name="Kautmanova I."/>
            <person name="Kiss B."/>
            <person name="Kocsube S."/>
            <person name="Kotiranta H."/>
            <person name="LaButti K.M."/>
            <person name="Lechner B.E."/>
            <person name="Liimatainen K."/>
            <person name="Lipzen A."/>
            <person name="Lukacs Z."/>
            <person name="Mihaltcheva S."/>
            <person name="Morgado L.N."/>
            <person name="Niskanen T."/>
            <person name="Noordeloos M.E."/>
            <person name="Ohm R.A."/>
            <person name="Ortiz-Santana B."/>
            <person name="Ovrebo C."/>
            <person name="Racz N."/>
            <person name="Riley R."/>
            <person name="Savchenko A."/>
            <person name="Shiryaev A."/>
            <person name="Soop K."/>
            <person name="Spirin V."/>
            <person name="Szebenyi C."/>
            <person name="Tomsovsky M."/>
            <person name="Tulloss R.E."/>
            <person name="Uehling J."/>
            <person name="Grigoriev I.V."/>
            <person name="Vagvolgyi C."/>
            <person name="Papp T."/>
            <person name="Martin F.M."/>
            <person name="Miettinen O."/>
            <person name="Hibbett D.S."/>
            <person name="Nagy L.G."/>
        </authorList>
    </citation>
    <scope>NUCLEOTIDE SEQUENCE [LARGE SCALE GENOMIC DNA]</scope>
    <source>
        <strain evidence="2 3">OMC1185</strain>
    </source>
</reference>
<keyword evidence="1" id="KW-1133">Transmembrane helix</keyword>
<dbReference type="AlphaFoldDB" id="A0A5C3MP90"/>
<feature type="transmembrane region" description="Helical" evidence="1">
    <location>
        <begin position="12"/>
        <end position="29"/>
    </location>
</feature>
<evidence type="ECO:0000256" key="1">
    <source>
        <dbReference type="SAM" id="Phobius"/>
    </source>
</evidence>
<dbReference type="EMBL" id="ML213528">
    <property type="protein sequence ID" value="TFK46605.1"/>
    <property type="molecule type" value="Genomic_DNA"/>
</dbReference>
<gene>
    <name evidence="2" type="ORF">OE88DRAFT_873667</name>
</gene>
<evidence type="ECO:0000313" key="3">
    <source>
        <dbReference type="Proteomes" id="UP000305948"/>
    </source>
</evidence>
<keyword evidence="1" id="KW-0812">Transmembrane</keyword>
<name>A0A5C3MP90_9AGAM</name>
<dbReference type="Proteomes" id="UP000305948">
    <property type="component" value="Unassembled WGS sequence"/>
</dbReference>
<keyword evidence="3" id="KW-1185">Reference proteome</keyword>
<feature type="transmembrane region" description="Helical" evidence="1">
    <location>
        <begin position="49"/>
        <end position="66"/>
    </location>
</feature>
<protein>
    <submittedName>
        <fullName evidence="2">Uncharacterized protein</fullName>
    </submittedName>
</protein>
<accession>A0A5C3MP90</accession>